<dbReference type="GO" id="GO:0003735">
    <property type="term" value="F:structural constituent of ribosome"/>
    <property type="evidence" value="ECO:0007669"/>
    <property type="project" value="TreeGrafter"/>
</dbReference>
<dbReference type="PANTHER" id="PTHR28266">
    <property type="entry name" value="54S RIBOSOMAL PROTEIN L20, MITOCHONDRIAL"/>
    <property type="match status" value="1"/>
</dbReference>
<proteinExistence type="predicted"/>
<dbReference type="InterPro" id="IPR024388">
    <property type="entry name" value="Ribosomal_mL58"/>
</dbReference>
<name>A0A2V1DF31_9PLEO</name>
<evidence type="ECO:0000313" key="3">
    <source>
        <dbReference type="Proteomes" id="UP000244855"/>
    </source>
</evidence>
<feature type="compositionally biased region" description="Low complexity" evidence="1">
    <location>
        <begin position="121"/>
        <end position="139"/>
    </location>
</feature>
<dbReference type="PANTHER" id="PTHR28266:SF1">
    <property type="entry name" value="LARGE RIBOSOMAL SUBUNIT PROTEIN ML58"/>
    <property type="match status" value="1"/>
</dbReference>
<protein>
    <recommendedName>
        <fullName evidence="4">60S ribosomal protein L20</fullName>
    </recommendedName>
</protein>
<dbReference type="Pfam" id="PF12824">
    <property type="entry name" value="MRP-L20"/>
    <property type="match status" value="1"/>
</dbReference>
<dbReference type="Proteomes" id="UP000244855">
    <property type="component" value="Unassembled WGS sequence"/>
</dbReference>
<evidence type="ECO:0008006" key="4">
    <source>
        <dbReference type="Google" id="ProtNLM"/>
    </source>
</evidence>
<evidence type="ECO:0000256" key="1">
    <source>
        <dbReference type="SAM" id="MobiDB-lite"/>
    </source>
</evidence>
<gene>
    <name evidence="2" type="ORF">DM02DRAFT_616974</name>
</gene>
<dbReference type="AlphaFoldDB" id="A0A2V1DF31"/>
<sequence>MSTCKPLARVCVKTSQPNLLPRLQTRHESTTRRHRKLLIVPGAPSFTPSTPQPTLVFNPPSSAPNVYHTPLKFLPKDDRRRQMYASFLSSSTHAAHRTATPTIAQPGTPLHTTNVSPLNNAPTSSRLPPRPSSALPTPLRAPYEKTYHLTEADIKEIQRLRSENPDHWTRVRLAEKFGCSQFFVGMVAKNHEKATRVSEAHEAARARWGTRRREAREDRVRRKALWGRDA</sequence>
<evidence type="ECO:0000313" key="2">
    <source>
        <dbReference type="EMBL" id="PVH96756.1"/>
    </source>
</evidence>
<keyword evidence="3" id="KW-1185">Reference proteome</keyword>
<dbReference type="STRING" id="97972.A0A2V1DF31"/>
<feature type="region of interest" description="Disordered" evidence="1">
    <location>
        <begin position="90"/>
        <end position="139"/>
    </location>
</feature>
<dbReference type="EMBL" id="KZ805455">
    <property type="protein sequence ID" value="PVH96756.1"/>
    <property type="molecule type" value="Genomic_DNA"/>
</dbReference>
<dbReference type="GO" id="GO:0005762">
    <property type="term" value="C:mitochondrial large ribosomal subunit"/>
    <property type="evidence" value="ECO:0007669"/>
    <property type="project" value="TreeGrafter"/>
</dbReference>
<reference evidence="2 3" key="1">
    <citation type="journal article" date="2018" name="Sci. Rep.">
        <title>Comparative genomics provides insights into the lifestyle and reveals functional heterogeneity of dark septate endophytic fungi.</title>
        <authorList>
            <person name="Knapp D.G."/>
            <person name="Nemeth J.B."/>
            <person name="Barry K."/>
            <person name="Hainaut M."/>
            <person name="Henrissat B."/>
            <person name="Johnson J."/>
            <person name="Kuo A."/>
            <person name="Lim J.H.P."/>
            <person name="Lipzen A."/>
            <person name="Nolan M."/>
            <person name="Ohm R.A."/>
            <person name="Tamas L."/>
            <person name="Grigoriev I.V."/>
            <person name="Spatafora J.W."/>
            <person name="Nagy L.G."/>
            <person name="Kovacs G.M."/>
        </authorList>
    </citation>
    <scope>NUCLEOTIDE SEQUENCE [LARGE SCALE GENOMIC DNA]</scope>
    <source>
        <strain evidence="2 3">DSE2036</strain>
    </source>
</reference>
<accession>A0A2V1DF31</accession>
<organism evidence="2 3">
    <name type="scientific">Periconia macrospinosa</name>
    <dbReference type="NCBI Taxonomy" id="97972"/>
    <lineage>
        <taxon>Eukaryota</taxon>
        <taxon>Fungi</taxon>
        <taxon>Dikarya</taxon>
        <taxon>Ascomycota</taxon>
        <taxon>Pezizomycotina</taxon>
        <taxon>Dothideomycetes</taxon>
        <taxon>Pleosporomycetidae</taxon>
        <taxon>Pleosporales</taxon>
        <taxon>Massarineae</taxon>
        <taxon>Periconiaceae</taxon>
        <taxon>Periconia</taxon>
    </lineage>
</organism>
<dbReference type="OrthoDB" id="6021263at2759"/>
<feature type="compositionally biased region" description="Polar residues" evidence="1">
    <location>
        <begin position="90"/>
        <end position="120"/>
    </location>
</feature>